<dbReference type="WBParaSite" id="HPBE_0002235201-mRNA-1">
    <property type="protein sequence ID" value="HPBE_0002235201-mRNA-1"/>
    <property type="gene ID" value="HPBE_0002235201"/>
</dbReference>
<evidence type="ECO:0000313" key="2">
    <source>
        <dbReference type="EMBL" id="VDP32025.1"/>
    </source>
</evidence>
<organism evidence="3 4">
    <name type="scientific">Heligmosomoides polygyrus</name>
    <name type="common">Parasitic roundworm</name>
    <dbReference type="NCBI Taxonomy" id="6339"/>
    <lineage>
        <taxon>Eukaryota</taxon>
        <taxon>Metazoa</taxon>
        <taxon>Ecdysozoa</taxon>
        <taxon>Nematoda</taxon>
        <taxon>Chromadorea</taxon>
        <taxon>Rhabditida</taxon>
        <taxon>Rhabditina</taxon>
        <taxon>Rhabditomorpha</taxon>
        <taxon>Strongyloidea</taxon>
        <taxon>Heligmosomidae</taxon>
        <taxon>Heligmosomoides</taxon>
    </lineage>
</organism>
<evidence type="ECO:0000313" key="4">
    <source>
        <dbReference type="WBParaSite" id="HPBE_0002235201-mRNA-1"/>
    </source>
</evidence>
<dbReference type="Proteomes" id="UP000050761">
    <property type="component" value="Unassembled WGS sequence"/>
</dbReference>
<proteinExistence type="predicted"/>
<keyword evidence="3" id="KW-1185">Reference proteome</keyword>
<dbReference type="EMBL" id="UZAH01033903">
    <property type="protein sequence ID" value="VDP32025.1"/>
    <property type="molecule type" value="Genomic_DNA"/>
</dbReference>
<reference evidence="4" key="2">
    <citation type="submission" date="2019-09" db="UniProtKB">
        <authorList>
            <consortium name="WormBaseParasite"/>
        </authorList>
    </citation>
    <scope>IDENTIFICATION</scope>
</reference>
<name>A0A183GIA3_HELPZ</name>
<dbReference type="OrthoDB" id="5864778at2759"/>
<gene>
    <name evidence="2" type="ORF">HPBE_LOCUS22351</name>
</gene>
<accession>A0A3P8DK51</accession>
<feature type="region of interest" description="Disordered" evidence="1">
    <location>
        <begin position="32"/>
        <end position="58"/>
    </location>
</feature>
<feature type="compositionally biased region" description="Basic and acidic residues" evidence="1">
    <location>
        <begin position="34"/>
        <end position="44"/>
    </location>
</feature>
<accession>A0A183GIA3</accession>
<sequence>MTGFTLEIPILRGLKSETSALNASEVVEAYGDSRLSESDGRRSAGEMIFDGDNPEERGDQVVGPDFECGGVEVIWLANNELDASSVEKDSDLFFPTVEVGANETATVVETMFRKSLWARRMQELEVPVSTAATFGVDQLSQAKPSYTMNNFPLNINFNNGRCSLAGESRPELQHATAPEYVLQPNSVPLPLQPLHPNGIVTTHPSQHHDYGYTHAPISYLAYPVMPNNRGLSAYLAHTRFERCSSIIITINIDHNHSTPTLID</sequence>
<protein>
    <submittedName>
        <fullName evidence="4">CTNNB1_binding domain-containing protein</fullName>
    </submittedName>
</protein>
<evidence type="ECO:0000313" key="3">
    <source>
        <dbReference type="Proteomes" id="UP000050761"/>
    </source>
</evidence>
<evidence type="ECO:0000256" key="1">
    <source>
        <dbReference type="SAM" id="MobiDB-lite"/>
    </source>
</evidence>
<reference evidence="2 3" key="1">
    <citation type="submission" date="2018-11" db="EMBL/GenBank/DDBJ databases">
        <authorList>
            <consortium name="Pathogen Informatics"/>
        </authorList>
    </citation>
    <scope>NUCLEOTIDE SEQUENCE [LARGE SCALE GENOMIC DNA]</scope>
</reference>
<dbReference type="AlphaFoldDB" id="A0A183GIA3"/>